<name>A0A1M5ZAQ6_9FIRM</name>
<reference evidence="1 2" key="1">
    <citation type="submission" date="2016-11" db="EMBL/GenBank/DDBJ databases">
        <authorList>
            <person name="Jaros S."/>
            <person name="Januszkiewicz K."/>
            <person name="Wedrychowicz H."/>
        </authorList>
    </citation>
    <scope>NUCLEOTIDE SEQUENCE [LARGE SCALE GENOMIC DNA]</scope>
    <source>
        <strain evidence="1 2">DSM 13106</strain>
    </source>
</reference>
<evidence type="ECO:0000313" key="1">
    <source>
        <dbReference type="EMBL" id="SHI21321.1"/>
    </source>
</evidence>
<sequence length="41" mass="4247">MKGELIEELQNAIKDNPIDIDNIDLLRGPAGASGSGCGCDC</sequence>
<keyword evidence="2" id="KW-1185">Reference proteome</keyword>
<dbReference type="EMBL" id="FQXR01000028">
    <property type="protein sequence ID" value="SHI21321.1"/>
    <property type="molecule type" value="Genomic_DNA"/>
</dbReference>
<protein>
    <submittedName>
        <fullName evidence="1">Uncharacterized protein</fullName>
    </submittedName>
</protein>
<accession>A0A1M5ZAQ6</accession>
<organism evidence="1 2">
    <name type="scientific">Sporanaerobacter acetigenes DSM 13106</name>
    <dbReference type="NCBI Taxonomy" id="1123281"/>
    <lineage>
        <taxon>Bacteria</taxon>
        <taxon>Bacillati</taxon>
        <taxon>Bacillota</taxon>
        <taxon>Tissierellia</taxon>
        <taxon>Tissierellales</taxon>
        <taxon>Sporanaerobacteraceae</taxon>
        <taxon>Sporanaerobacter</taxon>
    </lineage>
</organism>
<gene>
    <name evidence="1" type="ORF">SAMN02745180_02915</name>
</gene>
<proteinExistence type="predicted"/>
<evidence type="ECO:0000313" key="2">
    <source>
        <dbReference type="Proteomes" id="UP000184389"/>
    </source>
</evidence>
<dbReference type="AlphaFoldDB" id="A0A1M5ZAQ6"/>
<dbReference type="RefSeq" id="WP_268801926.1">
    <property type="nucleotide sequence ID" value="NZ_FQXR01000028.1"/>
</dbReference>
<dbReference type="Proteomes" id="UP000184389">
    <property type="component" value="Unassembled WGS sequence"/>
</dbReference>